<protein>
    <submittedName>
        <fullName evidence="1">Uncharacterized protein</fullName>
    </submittedName>
</protein>
<evidence type="ECO:0000313" key="1">
    <source>
        <dbReference type="EMBL" id="CAD2156691.1"/>
    </source>
</evidence>
<accession>A0A6V7UH01</accession>
<sequence>MFEINVRFYCSDLIITFYICKVTTDGYICSIELLQGWMFCYSTML</sequence>
<proteinExistence type="predicted"/>
<organism evidence="1 2">
    <name type="scientific">Meloidogyne enterolobii</name>
    <name type="common">Root-knot nematode worm</name>
    <name type="synonym">Meloidogyne mayaguensis</name>
    <dbReference type="NCBI Taxonomy" id="390850"/>
    <lineage>
        <taxon>Eukaryota</taxon>
        <taxon>Metazoa</taxon>
        <taxon>Ecdysozoa</taxon>
        <taxon>Nematoda</taxon>
        <taxon>Chromadorea</taxon>
        <taxon>Rhabditida</taxon>
        <taxon>Tylenchina</taxon>
        <taxon>Tylenchomorpha</taxon>
        <taxon>Tylenchoidea</taxon>
        <taxon>Meloidogynidae</taxon>
        <taxon>Meloidogyninae</taxon>
        <taxon>Meloidogyne</taxon>
    </lineage>
</organism>
<comment type="caution">
    <text evidence="1">The sequence shown here is derived from an EMBL/GenBank/DDBJ whole genome shotgun (WGS) entry which is preliminary data.</text>
</comment>
<reference evidence="1 2" key="1">
    <citation type="submission" date="2020-08" db="EMBL/GenBank/DDBJ databases">
        <authorList>
            <person name="Koutsovoulos G."/>
            <person name="Danchin GJ E."/>
        </authorList>
    </citation>
    <scope>NUCLEOTIDE SEQUENCE [LARGE SCALE GENOMIC DNA]</scope>
</reference>
<dbReference type="AlphaFoldDB" id="A0A6V7UH01"/>
<dbReference type="Proteomes" id="UP000580250">
    <property type="component" value="Unassembled WGS sequence"/>
</dbReference>
<dbReference type="EMBL" id="CAJEWN010000063">
    <property type="protein sequence ID" value="CAD2156691.1"/>
    <property type="molecule type" value="Genomic_DNA"/>
</dbReference>
<gene>
    <name evidence="1" type="ORF">MENT_LOCUS12339</name>
</gene>
<name>A0A6V7UH01_MELEN</name>
<evidence type="ECO:0000313" key="2">
    <source>
        <dbReference type="Proteomes" id="UP000580250"/>
    </source>
</evidence>